<comment type="similarity">
    <text evidence="10">Belongs to the DyP-type peroxidase family.</text>
</comment>
<dbReference type="Pfam" id="PF20628">
    <property type="entry name" value="Dyp_perox_C"/>
    <property type="match status" value="1"/>
</dbReference>
<dbReference type="Pfam" id="PF04261">
    <property type="entry name" value="Dyp_perox_N"/>
    <property type="match status" value="1"/>
</dbReference>
<accession>A0A2S6MXA0</accession>
<evidence type="ECO:0000313" key="15">
    <source>
        <dbReference type="Proteomes" id="UP000239089"/>
    </source>
</evidence>
<feature type="domain" description="Dyp-type peroxidase C-terminal" evidence="13">
    <location>
        <begin position="241"/>
        <end position="422"/>
    </location>
</feature>
<keyword evidence="15" id="KW-1185">Reference proteome</keyword>
<evidence type="ECO:0000256" key="8">
    <source>
        <dbReference type="PIRSR" id="PIRSR606313-1"/>
    </source>
</evidence>
<evidence type="ECO:0000259" key="12">
    <source>
        <dbReference type="Pfam" id="PF04261"/>
    </source>
</evidence>
<evidence type="ECO:0000256" key="7">
    <source>
        <dbReference type="ARBA" id="ARBA00023004"/>
    </source>
</evidence>
<dbReference type="GO" id="GO:0004601">
    <property type="term" value="F:peroxidase activity"/>
    <property type="evidence" value="ECO:0007669"/>
    <property type="project" value="UniProtKB-KW"/>
</dbReference>
<feature type="binding site" evidence="9">
    <location>
        <begin position="250"/>
        <end position="252"/>
    </location>
    <ligand>
        <name>protoporphyrin IX</name>
        <dbReference type="ChEBI" id="CHEBI:57306"/>
    </ligand>
</feature>
<keyword evidence="3 8" id="KW-0349">Heme</keyword>
<dbReference type="RefSeq" id="WP_104510137.1">
    <property type="nucleotide sequence ID" value="NZ_JACIGC010000012.1"/>
</dbReference>
<dbReference type="PANTHER" id="PTHR30521">
    <property type="entry name" value="DEFERROCHELATASE/PEROXIDASE"/>
    <property type="match status" value="1"/>
</dbReference>
<evidence type="ECO:0000256" key="11">
    <source>
        <dbReference type="SAM" id="MobiDB-lite"/>
    </source>
</evidence>
<keyword evidence="5" id="KW-0732">Signal</keyword>
<feature type="binding site" evidence="8">
    <location>
        <position position="360"/>
    </location>
    <ligand>
        <name>heme b</name>
        <dbReference type="ChEBI" id="CHEBI:60344"/>
    </ligand>
</feature>
<dbReference type="PROSITE" id="PS51404">
    <property type="entry name" value="DYP_PEROXIDASE"/>
    <property type="match status" value="1"/>
</dbReference>
<evidence type="ECO:0000259" key="13">
    <source>
        <dbReference type="Pfam" id="PF20628"/>
    </source>
</evidence>
<name>A0A2S6MXA0_9HYPH</name>
<keyword evidence="4 8" id="KW-0479">Metal-binding</keyword>
<sequence>MCSDRPLAKTPPASPERRNLLLGLAGGVGYLASNAESAAAPQAPPAAPQAPPAAPETPPAAPVKPLTVAFHGPNQAGITTPQPFSCLVASFDLLVEKRDELATLLKDLTGLLRLLAEGGDLPQDDPRLPPSDNGLLGTHRINPERLTATVALGASAFDERFGLAPLRPRQLVEMTAFPNDALDDTLCHGDLLIQFCAETPEEVIHALRLVLKATPDRLAIKWKQEGFAATHGARSGPLGTGRNLLGFKDGTANADVANAALMNDYVWVRPGAEEPAWTAGGSYQVVRLIRNYVEFWDRTPLGEQQRIFGRDKTEGAPLGHSKEFDPPNYAADPGGDKVPLSSHIRLANPRTPRETARLIRRGYNYSNGVTKSGQLDMGLLFVSFQSDLERGFLSTQTRLNGEPLEEYIKPFGGGYFFALPGVASANAALGESLFAAASALKTPAPAGDKTKG</sequence>
<dbReference type="InterPro" id="IPR006314">
    <property type="entry name" value="Dyp_peroxidase"/>
</dbReference>
<evidence type="ECO:0000256" key="1">
    <source>
        <dbReference type="ARBA" id="ARBA00004196"/>
    </source>
</evidence>
<evidence type="ECO:0000256" key="9">
    <source>
        <dbReference type="PIRSR" id="PIRSR606313-2"/>
    </source>
</evidence>
<evidence type="ECO:0000256" key="6">
    <source>
        <dbReference type="ARBA" id="ARBA00023002"/>
    </source>
</evidence>
<proteinExistence type="inferred from homology"/>
<evidence type="ECO:0000256" key="2">
    <source>
        <dbReference type="ARBA" id="ARBA00022559"/>
    </source>
</evidence>
<comment type="function">
    <text evidence="10">Involved in the recovery of exogenous heme iron. Extracts iron from heme while preserving the protoporphyrin ring intact.</text>
</comment>
<dbReference type="InterPro" id="IPR048328">
    <property type="entry name" value="Dyp_perox_C"/>
</dbReference>
<reference evidence="14 15" key="1">
    <citation type="journal article" date="2018" name="Arch. Microbiol.">
        <title>New insights into the metabolic potential of the phototrophic purple bacterium Rhodopila globiformis DSM 161(T) from its draft genome sequence and evidence for a vanadium-dependent nitrogenase.</title>
        <authorList>
            <person name="Imhoff J.F."/>
            <person name="Rahn T."/>
            <person name="Kunzel S."/>
            <person name="Neulinger S.C."/>
        </authorList>
    </citation>
    <scope>NUCLEOTIDE SEQUENCE [LARGE SCALE GENOMIC DNA]</scope>
    <source>
        <strain evidence="14 15">DSM 16996</strain>
    </source>
</reference>
<evidence type="ECO:0000256" key="3">
    <source>
        <dbReference type="ARBA" id="ARBA00022617"/>
    </source>
</evidence>
<feature type="domain" description="Dyp-type peroxidase N-terminal" evidence="12">
    <location>
        <begin position="75"/>
        <end position="227"/>
    </location>
</feature>
<dbReference type="GO" id="GO:0033212">
    <property type="term" value="P:iron import into cell"/>
    <property type="evidence" value="ECO:0007669"/>
    <property type="project" value="InterPro"/>
</dbReference>
<feature type="binding site" evidence="8">
    <location>
        <begin position="250"/>
        <end position="252"/>
    </location>
    <ligand>
        <name>heme b</name>
        <dbReference type="ChEBI" id="CHEBI:60344"/>
    </ligand>
</feature>
<comment type="subcellular location">
    <subcellularLocation>
        <location evidence="1">Cell envelope</location>
    </subcellularLocation>
</comment>
<feature type="binding site" evidence="8">
    <location>
        <begin position="348"/>
        <end position="350"/>
    </location>
    <ligand>
        <name>heme b</name>
        <dbReference type="ChEBI" id="CHEBI:60344"/>
    </ligand>
</feature>
<dbReference type="EMBL" id="NHSJ01000129">
    <property type="protein sequence ID" value="PPQ26978.1"/>
    <property type="molecule type" value="Genomic_DNA"/>
</dbReference>
<dbReference type="GO" id="GO:0020037">
    <property type="term" value="F:heme binding"/>
    <property type="evidence" value="ECO:0007669"/>
    <property type="project" value="InterPro"/>
</dbReference>
<dbReference type="InterPro" id="IPR011008">
    <property type="entry name" value="Dimeric_a/b-barrel"/>
</dbReference>
<gene>
    <name evidence="14" type="ORF">CCR94_21390</name>
</gene>
<dbReference type="OrthoDB" id="9781066at2"/>
<dbReference type="InterPro" id="IPR048327">
    <property type="entry name" value="Dyp_perox_N"/>
</dbReference>
<dbReference type="GO" id="GO:0046872">
    <property type="term" value="F:metal ion binding"/>
    <property type="evidence" value="ECO:0007669"/>
    <property type="project" value="UniProtKB-KW"/>
</dbReference>
<evidence type="ECO:0000256" key="10">
    <source>
        <dbReference type="RuleBase" id="RU365017"/>
    </source>
</evidence>
<feature type="binding site" evidence="9">
    <location>
        <position position="310"/>
    </location>
    <ligand>
        <name>protoporphyrin IX</name>
        <dbReference type="ChEBI" id="CHEBI:57306"/>
    </ligand>
</feature>
<comment type="caution">
    <text evidence="14">The sequence shown here is derived from an EMBL/GenBank/DDBJ whole genome shotgun (WGS) entry which is preliminary data.</text>
</comment>
<evidence type="ECO:0000256" key="5">
    <source>
        <dbReference type="ARBA" id="ARBA00022729"/>
    </source>
</evidence>
<dbReference type="Proteomes" id="UP000239089">
    <property type="component" value="Unassembled WGS sequence"/>
</dbReference>
<dbReference type="SUPFAM" id="SSF54909">
    <property type="entry name" value="Dimeric alpha+beta barrel"/>
    <property type="match status" value="1"/>
</dbReference>
<evidence type="ECO:0000256" key="4">
    <source>
        <dbReference type="ARBA" id="ARBA00022723"/>
    </source>
</evidence>
<dbReference type="InterPro" id="IPR006313">
    <property type="entry name" value="EfeB/EfeN"/>
</dbReference>
<dbReference type="NCBIfam" id="TIGR01412">
    <property type="entry name" value="tat_substr_1"/>
    <property type="match status" value="1"/>
</dbReference>
<dbReference type="NCBIfam" id="TIGR01413">
    <property type="entry name" value="Dyp_perox_fam"/>
    <property type="match status" value="1"/>
</dbReference>
<organism evidence="14 15">
    <name type="scientific">Rhodoblastus sphagnicola</name>
    <dbReference type="NCBI Taxonomy" id="333368"/>
    <lineage>
        <taxon>Bacteria</taxon>
        <taxon>Pseudomonadati</taxon>
        <taxon>Pseudomonadota</taxon>
        <taxon>Alphaproteobacteria</taxon>
        <taxon>Hyphomicrobiales</taxon>
        <taxon>Rhodoblastaceae</taxon>
        <taxon>Rhodoblastus</taxon>
    </lineage>
</organism>
<protein>
    <recommendedName>
        <fullName evidence="10">Deferrochelatase</fullName>
        <ecNumber evidence="10">1.11.1.-</ecNumber>
    </recommendedName>
    <alternativeName>
        <fullName evidence="10">Peroxidase EfeB</fullName>
    </alternativeName>
</protein>
<dbReference type="AlphaFoldDB" id="A0A2S6MXA0"/>
<feature type="binding site" evidence="8">
    <location>
        <position position="343"/>
    </location>
    <ligand>
        <name>heme b</name>
        <dbReference type="ChEBI" id="CHEBI:60344"/>
    </ligand>
</feature>
<comment type="cofactor">
    <cofactor evidence="8 10">
        <name>heme b</name>
        <dbReference type="ChEBI" id="CHEBI:60344"/>
    </cofactor>
    <text evidence="8 10">Binds 1 heme b (iron(II)-protoporphyrin IX) group non-covalently per subunit.</text>
</comment>
<dbReference type="GO" id="GO:0030313">
    <property type="term" value="C:cell envelope"/>
    <property type="evidence" value="ECO:0007669"/>
    <property type="project" value="UniProtKB-SubCell"/>
</dbReference>
<keyword evidence="6 10" id="KW-0560">Oxidoreductase</keyword>
<feature type="compositionally biased region" description="Pro residues" evidence="11">
    <location>
        <begin position="42"/>
        <end position="62"/>
    </location>
</feature>
<keyword evidence="7 8" id="KW-0408">Iron</keyword>
<dbReference type="PANTHER" id="PTHR30521:SF4">
    <property type="entry name" value="DEFERROCHELATASE"/>
    <property type="match status" value="1"/>
</dbReference>
<feature type="region of interest" description="Disordered" evidence="11">
    <location>
        <begin position="36"/>
        <end position="68"/>
    </location>
</feature>
<dbReference type="EC" id="1.11.1.-" evidence="10"/>
<dbReference type="GO" id="GO:0005829">
    <property type="term" value="C:cytosol"/>
    <property type="evidence" value="ECO:0007669"/>
    <property type="project" value="TreeGrafter"/>
</dbReference>
<keyword evidence="2 10" id="KW-0575">Peroxidase</keyword>
<evidence type="ECO:0000313" key="14">
    <source>
        <dbReference type="EMBL" id="PPQ26978.1"/>
    </source>
</evidence>